<evidence type="ECO:0000313" key="4">
    <source>
        <dbReference type="Proteomes" id="UP000007796"/>
    </source>
</evidence>
<feature type="transmembrane region" description="Helical" evidence="2">
    <location>
        <begin position="77"/>
        <end position="98"/>
    </location>
</feature>
<keyword evidence="2" id="KW-0472">Membrane</keyword>
<evidence type="ECO:0000256" key="1">
    <source>
        <dbReference type="SAM" id="MobiDB-lite"/>
    </source>
</evidence>
<gene>
    <name evidence="3" type="ORF">CMQ_392</name>
</gene>
<dbReference type="GeneID" id="25977073"/>
<dbReference type="Proteomes" id="UP000007796">
    <property type="component" value="Unassembled WGS sequence"/>
</dbReference>
<dbReference type="HOGENOM" id="CLU_099558_0_0_1"/>
<dbReference type="OrthoDB" id="5366688at2759"/>
<accession>F0XCW3</accession>
<protein>
    <recommendedName>
        <fullName evidence="5">MARVEL domain-containing protein</fullName>
    </recommendedName>
</protein>
<organism evidence="4">
    <name type="scientific">Grosmannia clavigera (strain kw1407 / UAMH 11150)</name>
    <name type="common">Blue stain fungus</name>
    <name type="synonym">Graphiocladiella clavigera</name>
    <dbReference type="NCBI Taxonomy" id="655863"/>
    <lineage>
        <taxon>Eukaryota</taxon>
        <taxon>Fungi</taxon>
        <taxon>Dikarya</taxon>
        <taxon>Ascomycota</taxon>
        <taxon>Pezizomycotina</taxon>
        <taxon>Sordariomycetes</taxon>
        <taxon>Sordariomycetidae</taxon>
        <taxon>Ophiostomatales</taxon>
        <taxon>Ophiostomataceae</taxon>
        <taxon>Leptographium</taxon>
    </lineage>
</organism>
<dbReference type="RefSeq" id="XP_014172946.1">
    <property type="nucleotide sequence ID" value="XM_014317471.1"/>
</dbReference>
<sequence length="242" mass="25695">MGFRDHGYYGYAFIGVRPLQIISLIVVVGMVSNFISEDSRAHISAPSQLVGTLVIACLALLWTLLSFTAYDDTHFPYVATSALDVLFMIPFIVIAAIFGGPLSSTTCSDYPTVSESSAHSFLGLPVGNGDILLVGGNQSTCNQIMAVWGFVISLCVLFALSAFAAGLLFLGKRRALAASETLLVGKSIESQIELAAAQGKDFVSDPGYPPYASTDLQKIGNVSDPQYPPFATPDRAVSQPSQ</sequence>
<evidence type="ECO:0000313" key="3">
    <source>
        <dbReference type="EMBL" id="EFX03464.1"/>
    </source>
</evidence>
<feature type="transmembrane region" description="Helical" evidence="2">
    <location>
        <begin position="12"/>
        <end position="35"/>
    </location>
</feature>
<keyword evidence="2" id="KW-0812">Transmembrane</keyword>
<keyword evidence="2" id="KW-1133">Transmembrane helix</keyword>
<evidence type="ECO:0000256" key="2">
    <source>
        <dbReference type="SAM" id="Phobius"/>
    </source>
</evidence>
<evidence type="ECO:0008006" key="5">
    <source>
        <dbReference type="Google" id="ProtNLM"/>
    </source>
</evidence>
<reference evidence="3 4" key="1">
    <citation type="journal article" date="2011" name="Proc. Natl. Acad. Sci. U.S.A.">
        <title>Genome and transcriptome analyses of the mountain pine beetle-fungal symbiont Grosmannia clavigera, a lodgepole pine pathogen.</title>
        <authorList>
            <person name="DiGuistini S."/>
            <person name="Wang Y."/>
            <person name="Liao N.Y."/>
            <person name="Taylor G."/>
            <person name="Tanguay P."/>
            <person name="Feau N."/>
            <person name="Henrissat B."/>
            <person name="Chan S.K."/>
            <person name="Hesse-Orce U."/>
            <person name="Alamouti S.M."/>
            <person name="Tsui C.K.M."/>
            <person name="Docking R.T."/>
            <person name="Levasseur A."/>
            <person name="Haridas S."/>
            <person name="Robertson G."/>
            <person name="Birol I."/>
            <person name="Holt R.A."/>
            <person name="Marra M.A."/>
            <person name="Hamelin R.C."/>
            <person name="Hirst M."/>
            <person name="Jones S.J.M."/>
            <person name="Bohlmann J."/>
            <person name="Breuil C."/>
        </authorList>
    </citation>
    <scope>NUCLEOTIDE SEQUENCE [LARGE SCALE GENOMIC DNA]</scope>
    <source>
        <strain evidence="4">kw1407 / UAMH 11150</strain>
    </source>
</reference>
<proteinExistence type="predicted"/>
<feature type="transmembrane region" description="Helical" evidence="2">
    <location>
        <begin position="47"/>
        <end position="65"/>
    </location>
</feature>
<name>F0XCW3_GROCL</name>
<dbReference type="InParanoid" id="F0XCW3"/>
<dbReference type="EMBL" id="GL629765">
    <property type="protein sequence ID" value="EFX03464.1"/>
    <property type="molecule type" value="Genomic_DNA"/>
</dbReference>
<dbReference type="AlphaFoldDB" id="F0XCW3"/>
<feature type="transmembrane region" description="Helical" evidence="2">
    <location>
        <begin position="146"/>
        <end position="170"/>
    </location>
</feature>
<feature type="region of interest" description="Disordered" evidence="1">
    <location>
        <begin position="206"/>
        <end position="242"/>
    </location>
</feature>
<dbReference type="eggNOG" id="ENOG502SPG3">
    <property type="taxonomic scope" value="Eukaryota"/>
</dbReference>
<keyword evidence="4" id="KW-1185">Reference proteome</keyword>